<keyword evidence="2" id="KW-1185">Reference proteome</keyword>
<evidence type="ECO:0000313" key="1">
    <source>
        <dbReference type="EMBL" id="CAG9941645.1"/>
    </source>
</evidence>
<comment type="caution">
    <text evidence="1">The sequence shown here is derived from an EMBL/GenBank/DDBJ whole genome shotgun (WGS) entry which is preliminary data.</text>
</comment>
<evidence type="ECO:0000313" key="2">
    <source>
        <dbReference type="Proteomes" id="UP000836387"/>
    </source>
</evidence>
<gene>
    <name evidence="1" type="ORF">CRV2_00003079</name>
</gene>
<proteinExistence type="predicted"/>
<dbReference type="Proteomes" id="UP000836387">
    <property type="component" value="Unassembled WGS sequence"/>
</dbReference>
<accession>A0ACA9TLD1</accession>
<protein>
    <submittedName>
        <fullName evidence="1">Uncharacterized protein</fullName>
    </submittedName>
</protein>
<reference evidence="1" key="1">
    <citation type="submission" date="2020-04" db="EMBL/GenBank/DDBJ databases">
        <authorList>
            <person name="Broberg M."/>
        </authorList>
    </citation>
    <scope>NUCLEOTIDE SEQUENCE</scope>
</reference>
<dbReference type="EMBL" id="CADEHS020000005">
    <property type="protein sequence ID" value="CAG9941645.1"/>
    <property type="molecule type" value="Genomic_DNA"/>
</dbReference>
<name>A0ACA9TLD1_BIOOC</name>
<reference evidence="1" key="2">
    <citation type="submission" date="2021-10" db="EMBL/GenBank/DDBJ databases">
        <authorList>
            <person name="Piombo E."/>
        </authorList>
    </citation>
    <scope>NUCLEOTIDE SEQUENCE</scope>
</reference>
<organism evidence="1 2">
    <name type="scientific">Clonostachys rosea f. rosea IK726</name>
    <dbReference type="NCBI Taxonomy" id="1349383"/>
    <lineage>
        <taxon>Eukaryota</taxon>
        <taxon>Fungi</taxon>
        <taxon>Dikarya</taxon>
        <taxon>Ascomycota</taxon>
        <taxon>Pezizomycotina</taxon>
        <taxon>Sordariomycetes</taxon>
        <taxon>Hypocreomycetidae</taxon>
        <taxon>Hypocreales</taxon>
        <taxon>Bionectriaceae</taxon>
        <taxon>Clonostachys</taxon>
    </lineage>
</organism>
<sequence>MRTIYCESKTKTIASLFEAVWGYYVAVYRWLPHHRSPCMLPLGQDPRSNPRSITLGLGLAGYPATFDPDFLRRHYLGSLAEPPLGQNTPSSSTTRQPSTLGATAEAPNIHRQDFCRAQPTANPNLGPDQTNSKAGTAKPRLAQPAEQNSSRLSRTECLERASQLRTEVLEAYSQRTDDGTLSVQVESARWSLSICHMRCGEFAAARALMALVAQTRANRLGRDAKKTIDAERQLEYLDMLLTGSGVRGSGLPAGYDSGMYFKDSDSGGEFPSSRWSSVFRKGHASDDNKIV</sequence>